<feature type="transmembrane region" description="Helical" evidence="1">
    <location>
        <begin position="6"/>
        <end position="23"/>
    </location>
</feature>
<gene>
    <name evidence="2" type="ORF">HNO88_002953</name>
</gene>
<evidence type="ECO:0000313" key="3">
    <source>
        <dbReference type="Proteomes" id="UP000555448"/>
    </source>
</evidence>
<dbReference type="RefSeq" id="WP_184246875.1">
    <property type="nucleotide sequence ID" value="NZ_JACHLR010000013.1"/>
</dbReference>
<evidence type="ECO:0000256" key="1">
    <source>
        <dbReference type="SAM" id="Phobius"/>
    </source>
</evidence>
<dbReference type="EMBL" id="JACHLR010000013">
    <property type="protein sequence ID" value="MBB4859624.1"/>
    <property type="molecule type" value="Genomic_DNA"/>
</dbReference>
<reference evidence="2 3" key="1">
    <citation type="submission" date="2020-08" db="EMBL/GenBank/DDBJ databases">
        <title>Functional genomics of gut bacteria from endangered species of beetles.</title>
        <authorList>
            <person name="Carlos-Shanley C."/>
        </authorList>
    </citation>
    <scope>NUCLEOTIDE SEQUENCE [LARGE SCALE GENOMIC DNA]</scope>
    <source>
        <strain evidence="2 3">S00245</strain>
    </source>
</reference>
<dbReference type="AlphaFoldDB" id="A0A7W7NXM5"/>
<comment type="caution">
    <text evidence="2">The sequence shown here is derived from an EMBL/GenBank/DDBJ whole genome shotgun (WGS) entry which is preliminary data.</text>
</comment>
<protein>
    <submittedName>
        <fullName evidence="2">Uncharacterized protein</fullName>
    </submittedName>
</protein>
<feature type="transmembrane region" description="Helical" evidence="1">
    <location>
        <begin position="64"/>
        <end position="83"/>
    </location>
</feature>
<organism evidence="2 3">
    <name type="scientific">Novosphingobium chloroacetimidivorans</name>
    <dbReference type="NCBI Taxonomy" id="1428314"/>
    <lineage>
        <taxon>Bacteria</taxon>
        <taxon>Pseudomonadati</taxon>
        <taxon>Pseudomonadota</taxon>
        <taxon>Alphaproteobacteria</taxon>
        <taxon>Sphingomonadales</taxon>
        <taxon>Sphingomonadaceae</taxon>
        <taxon>Novosphingobium</taxon>
    </lineage>
</organism>
<keyword evidence="1" id="KW-0472">Membrane</keyword>
<keyword evidence="3" id="KW-1185">Reference proteome</keyword>
<keyword evidence="1" id="KW-0812">Transmembrane</keyword>
<dbReference type="Proteomes" id="UP000555448">
    <property type="component" value="Unassembled WGS sequence"/>
</dbReference>
<accession>A0A7W7NXM5</accession>
<name>A0A7W7NXM5_9SPHN</name>
<keyword evidence="1" id="KW-1133">Transmembrane helix</keyword>
<feature type="transmembrane region" description="Helical" evidence="1">
    <location>
        <begin position="35"/>
        <end position="52"/>
    </location>
</feature>
<sequence>MLAAINAVIVLGYFVLMSLLLDHGTHAAEPQVRRLKFASLGVAFMCFGIGRMGYVPPPHDPDQWIFVMGHFAILLFGAIYFWTGYRDTHAEDKAGMRRQEEAKINALVRLVAKRIEEEKD</sequence>
<proteinExistence type="predicted"/>
<evidence type="ECO:0000313" key="2">
    <source>
        <dbReference type="EMBL" id="MBB4859624.1"/>
    </source>
</evidence>